<dbReference type="Gene3D" id="2.30.310.10">
    <property type="entry name" value="ibrinogen binding protein from staphylococcus aureus domain"/>
    <property type="match status" value="1"/>
</dbReference>
<sequence>MLSYSEMLSLLLEIKKGILGKNLVRFMQINPTSYVFVFSNIQLLLCVQKSFSRFHITNKKHQAHPSVFADQVNKILRERICMEIFLFSEDRILCLRFEEYYFIAELMYHHPILAVTDPLFAIILSNKSTSSHYKKPLVKPATHHFSTFVTSEEIEERYQLLEKQALFALHCKKISNQLLKLEKQRKKYEEEYNRAKNWQVLQNETELLKSHLQQIAPGMKSVRVMNWASQSFLEIALDPKVPIQKQLQARFKEVRKRKKRLDLYPVFMKEIDQKMHALQKELSNPSIELPHQKPPLKKERNKARDFHTFIDKEYTILVGKNAKGNEKLTFTIAKGNDTWLHVTPMAGSHVVVKAKLINEGILQDAMQLALYFSQARKQNQAEVLITKVKYVSRTKTTGKVLVSKHRTKKVQLDLNRVKELLKKQTAKNL</sequence>
<dbReference type="PANTHER" id="PTHR15239">
    <property type="entry name" value="NUCLEAR EXPORT MEDIATOR FACTOR NEMF"/>
    <property type="match status" value="1"/>
</dbReference>
<keyword evidence="4" id="KW-1185">Reference proteome</keyword>
<name>A0ABX8UYB1_9BACT</name>
<dbReference type="EMBL" id="CP075587">
    <property type="protein sequence ID" value="QYF47958.1"/>
    <property type="molecule type" value="Genomic_DNA"/>
</dbReference>
<dbReference type="PANTHER" id="PTHR15239:SF6">
    <property type="entry name" value="RIBOSOME QUALITY CONTROL COMPLEX SUBUNIT NEMF"/>
    <property type="match status" value="1"/>
</dbReference>
<gene>
    <name evidence="3" type="ORF">RHABOEDO_000028</name>
</gene>
<evidence type="ECO:0000259" key="2">
    <source>
        <dbReference type="Pfam" id="PF05670"/>
    </source>
</evidence>
<proteinExistence type="predicted"/>
<accession>A0ABX8UYB1</accession>
<feature type="coiled-coil region" evidence="1">
    <location>
        <begin position="171"/>
        <end position="198"/>
    </location>
</feature>
<dbReference type="Pfam" id="PF05833">
    <property type="entry name" value="NFACT_N"/>
    <property type="match status" value="1"/>
</dbReference>
<dbReference type="Pfam" id="PF05670">
    <property type="entry name" value="NFACT-R_1"/>
    <property type="match status" value="1"/>
</dbReference>
<dbReference type="Proteomes" id="UP000826014">
    <property type="component" value="Chromosome"/>
</dbReference>
<keyword evidence="1" id="KW-0175">Coiled coil</keyword>
<protein>
    <submittedName>
        <fullName evidence="3">Fibronectin-binding protein A N-terminus (FbpA)</fullName>
    </submittedName>
</protein>
<reference evidence="3 4" key="1">
    <citation type="journal article" date="2022" name="bioRxiv">
        <title>Ecology and evolution of chlamydial symbionts of arthropods.</title>
        <authorList>
            <person name="Halter T."/>
            <person name="Koestlbacher S."/>
            <person name="Collingro A."/>
            <person name="Sixt B.S."/>
            <person name="Toenshoff E.R."/>
            <person name="Hendrickx F."/>
            <person name="Kostanjsek R."/>
            <person name="Horn M."/>
        </authorList>
    </citation>
    <scope>NUCLEOTIDE SEQUENCE [LARGE SCALE GENOMIC DNA]</scope>
    <source>
        <strain evidence="3">W744xW776</strain>
    </source>
</reference>
<dbReference type="InterPro" id="IPR051608">
    <property type="entry name" value="RQC_Subunit_NEMF"/>
</dbReference>
<feature type="domain" description="NFACT RNA-binding" evidence="2">
    <location>
        <begin position="308"/>
        <end position="401"/>
    </location>
</feature>
<evidence type="ECO:0000313" key="3">
    <source>
        <dbReference type="EMBL" id="QYF47958.1"/>
    </source>
</evidence>
<dbReference type="InterPro" id="IPR008532">
    <property type="entry name" value="NFACT_RNA-bd"/>
</dbReference>
<organism evidence="3 4">
    <name type="scientific">Candidatus Rhabdochlamydia oedothoracis</name>
    <dbReference type="NCBI Taxonomy" id="2720720"/>
    <lineage>
        <taxon>Bacteria</taxon>
        <taxon>Pseudomonadati</taxon>
        <taxon>Chlamydiota</taxon>
        <taxon>Chlamydiia</taxon>
        <taxon>Parachlamydiales</taxon>
        <taxon>Candidatus Rhabdochlamydiaceae</taxon>
        <taxon>Candidatus Rhabdochlamydia</taxon>
    </lineage>
</organism>
<evidence type="ECO:0000313" key="4">
    <source>
        <dbReference type="Proteomes" id="UP000826014"/>
    </source>
</evidence>
<evidence type="ECO:0000256" key="1">
    <source>
        <dbReference type="SAM" id="Coils"/>
    </source>
</evidence>